<dbReference type="InterPro" id="IPR020624">
    <property type="entry name" value="Schiff_base-form_aldolases_CS"/>
</dbReference>
<name>A0A3B0SGM2_9ZZZZ</name>
<dbReference type="GO" id="GO:0019877">
    <property type="term" value="P:diaminopimelate biosynthetic process"/>
    <property type="evidence" value="ECO:0007669"/>
    <property type="project" value="UniProtKB-KW"/>
</dbReference>
<dbReference type="HAMAP" id="MF_00418">
    <property type="entry name" value="DapA"/>
    <property type="match status" value="1"/>
</dbReference>
<evidence type="ECO:0000256" key="7">
    <source>
        <dbReference type="ARBA" id="ARBA00023154"/>
    </source>
</evidence>
<dbReference type="EMBL" id="UOEE01000204">
    <property type="protein sequence ID" value="VAV95423.1"/>
    <property type="molecule type" value="Genomic_DNA"/>
</dbReference>
<evidence type="ECO:0000256" key="9">
    <source>
        <dbReference type="ARBA" id="ARBA00023270"/>
    </source>
</evidence>
<dbReference type="GO" id="GO:0008840">
    <property type="term" value="F:4-hydroxy-tetrahydrodipicolinate synthase activity"/>
    <property type="evidence" value="ECO:0007669"/>
    <property type="project" value="UniProtKB-EC"/>
</dbReference>
<evidence type="ECO:0000256" key="3">
    <source>
        <dbReference type="ARBA" id="ARBA00012086"/>
    </source>
</evidence>
<dbReference type="PROSITE" id="PS00665">
    <property type="entry name" value="DHDPS_1"/>
    <property type="match status" value="1"/>
</dbReference>
<evidence type="ECO:0000313" key="11">
    <source>
        <dbReference type="EMBL" id="VAV95423.1"/>
    </source>
</evidence>
<accession>A0A3B0SGM2</accession>
<evidence type="ECO:0000256" key="10">
    <source>
        <dbReference type="ARBA" id="ARBA00047836"/>
    </source>
</evidence>
<evidence type="ECO:0000256" key="1">
    <source>
        <dbReference type="ARBA" id="ARBA00003294"/>
    </source>
</evidence>
<dbReference type="CDD" id="cd00950">
    <property type="entry name" value="DHDPS"/>
    <property type="match status" value="1"/>
</dbReference>
<dbReference type="NCBIfam" id="TIGR00674">
    <property type="entry name" value="dapA"/>
    <property type="match status" value="1"/>
</dbReference>
<evidence type="ECO:0000256" key="6">
    <source>
        <dbReference type="ARBA" id="ARBA00022915"/>
    </source>
</evidence>
<dbReference type="InterPro" id="IPR005263">
    <property type="entry name" value="DapA"/>
</dbReference>
<sequence length="288" mass="30200">MFSGSIPALVTPFRDGVIDVPALAGFVEWQIASGSHGLVPCGTTGEASTLEPDERQLVIKTCVAQAKGRVPVIAGAGSNATHRAVDLAQMAKQAGADAILVSAPWYNKPNQDGIIAHFAAISKVGIPVIIYNVPGRTVVDISVQSMGQISKLPNMAGVKDATGDLMRVQAHREICGADFVLLSGDDPTALGFYQQGGVGCISVTANVLPETCAAFQNALRENDLPLAQKLDQQMQAAHKAMFADASPAPAKYALAKMGMMRNELRLPMLPAKPSAEKVVDLALAGFLK</sequence>
<gene>
    <name evidence="11" type="ORF">MNBD_ALPHA06-1450</name>
</gene>
<dbReference type="SUPFAM" id="SSF51569">
    <property type="entry name" value="Aldolase"/>
    <property type="match status" value="1"/>
</dbReference>
<comment type="pathway">
    <text evidence="2">Amino-acid biosynthesis; L-lysine biosynthesis via DAP pathway; (S)-tetrahydrodipicolinate from L-aspartate: step 3/4.</text>
</comment>
<evidence type="ECO:0000256" key="2">
    <source>
        <dbReference type="ARBA" id="ARBA00005120"/>
    </source>
</evidence>
<reference evidence="11" key="1">
    <citation type="submission" date="2018-06" db="EMBL/GenBank/DDBJ databases">
        <authorList>
            <person name="Zhirakovskaya E."/>
        </authorList>
    </citation>
    <scope>NUCLEOTIDE SEQUENCE</scope>
</reference>
<dbReference type="PROSITE" id="PS00666">
    <property type="entry name" value="DHDPS_2"/>
    <property type="match status" value="1"/>
</dbReference>
<keyword evidence="7" id="KW-0457">Lysine biosynthesis</keyword>
<dbReference type="GO" id="GO:0005829">
    <property type="term" value="C:cytosol"/>
    <property type="evidence" value="ECO:0007669"/>
    <property type="project" value="TreeGrafter"/>
</dbReference>
<evidence type="ECO:0000256" key="4">
    <source>
        <dbReference type="ARBA" id="ARBA00022490"/>
    </source>
</evidence>
<keyword evidence="4" id="KW-0963">Cytoplasm</keyword>
<keyword evidence="5" id="KW-0028">Amino-acid biosynthesis</keyword>
<dbReference type="Gene3D" id="3.20.20.70">
    <property type="entry name" value="Aldolase class I"/>
    <property type="match status" value="1"/>
</dbReference>
<dbReference type="Pfam" id="PF00701">
    <property type="entry name" value="DHDPS"/>
    <property type="match status" value="1"/>
</dbReference>
<dbReference type="GO" id="GO:0009089">
    <property type="term" value="P:lysine biosynthetic process via diaminopimelate"/>
    <property type="evidence" value="ECO:0007669"/>
    <property type="project" value="UniProtKB-UniPathway"/>
</dbReference>
<dbReference type="InterPro" id="IPR020625">
    <property type="entry name" value="Schiff_base-form_aldolases_AS"/>
</dbReference>
<dbReference type="InterPro" id="IPR013785">
    <property type="entry name" value="Aldolase_TIM"/>
</dbReference>
<protein>
    <recommendedName>
        <fullName evidence="3">4-hydroxy-tetrahydrodipicolinate synthase</fullName>
        <ecNumber evidence="3">4.3.3.7</ecNumber>
    </recommendedName>
</protein>
<dbReference type="AlphaFoldDB" id="A0A3B0SGM2"/>
<comment type="function">
    <text evidence="1">Catalyzes the condensation of (S)-aspartate-beta-semialdehyde [(S)-ASA] and pyruvate to 4-hydroxy-tetrahydrodipicolinate (HTPA).</text>
</comment>
<dbReference type="PANTHER" id="PTHR12128:SF66">
    <property type="entry name" value="4-HYDROXY-2-OXOGLUTARATE ALDOLASE, MITOCHONDRIAL"/>
    <property type="match status" value="1"/>
</dbReference>
<dbReference type="EC" id="4.3.3.7" evidence="3"/>
<dbReference type="PIRSF" id="PIRSF001365">
    <property type="entry name" value="DHDPS"/>
    <property type="match status" value="1"/>
</dbReference>
<comment type="catalytic activity">
    <reaction evidence="10">
        <text>L-aspartate 4-semialdehyde + pyruvate = (2S,4S)-4-hydroxy-2,3,4,5-tetrahydrodipicolinate + H2O + H(+)</text>
        <dbReference type="Rhea" id="RHEA:34171"/>
        <dbReference type="ChEBI" id="CHEBI:15361"/>
        <dbReference type="ChEBI" id="CHEBI:15377"/>
        <dbReference type="ChEBI" id="CHEBI:15378"/>
        <dbReference type="ChEBI" id="CHEBI:67139"/>
        <dbReference type="ChEBI" id="CHEBI:537519"/>
        <dbReference type="EC" id="4.3.3.7"/>
    </reaction>
</comment>
<keyword evidence="6" id="KW-0220">Diaminopimelate biosynthesis</keyword>
<keyword evidence="9" id="KW-0704">Schiff base</keyword>
<evidence type="ECO:0000256" key="8">
    <source>
        <dbReference type="ARBA" id="ARBA00023239"/>
    </source>
</evidence>
<organism evidence="11">
    <name type="scientific">hydrothermal vent metagenome</name>
    <dbReference type="NCBI Taxonomy" id="652676"/>
    <lineage>
        <taxon>unclassified sequences</taxon>
        <taxon>metagenomes</taxon>
        <taxon>ecological metagenomes</taxon>
    </lineage>
</organism>
<dbReference type="UniPathway" id="UPA00034">
    <property type="reaction ID" value="UER00017"/>
</dbReference>
<evidence type="ECO:0000256" key="5">
    <source>
        <dbReference type="ARBA" id="ARBA00022605"/>
    </source>
</evidence>
<proteinExistence type="inferred from homology"/>
<dbReference type="PANTHER" id="PTHR12128">
    <property type="entry name" value="DIHYDRODIPICOLINATE SYNTHASE"/>
    <property type="match status" value="1"/>
</dbReference>
<dbReference type="PRINTS" id="PR00146">
    <property type="entry name" value="DHPICSNTHASE"/>
</dbReference>
<dbReference type="InterPro" id="IPR002220">
    <property type="entry name" value="DapA-like"/>
</dbReference>
<keyword evidence="8 11" id="KW-0456">Lyase</keyword>
<dbReference type="SMART" id="SM01130">
    <property type="entry name" value="DHDPS"/>
    <property type="match status" value="1"/>
</dbReference>